<keyword evidence="2" id="KW-1185">Reference proteome</keyword>
<evidence type="ECO:0000313" key="2">
    <source>
        <dbReference type="Proteomes" id="UP000244855"/>
    </source>
</evidence>
<protein>
    <submittedName>
        <fullName evidence="1">Uncharacterized protein</fullName>
    </submittedName>
</protein>
<accession>A0A2V1D8S6</accession>
<organism evidence="1 2">
    <name type="scientific">Periconia macrospinosa</name>
    <dbReference type="NCBI Taxonomy" id="97972"/>
    <lineage>
        <taxon>Eukaryota</taxon>
        <taxon>Fungi</taxon>
        <taxon>Dikarya</taxon>
        <taxon>Ascomycota</taxon>
        <taxon>Pezizomycotina</taxon>
        <taxon>Dothideomycetes</taxon>
        <taxon>Pleosporomycetidae</taxon>
        <taxon>Pleosporales</taxon>
        <taxon>Massarineae</taxon>
        <taxon>Periconiaceae</taxon>
        <taxon>Periconia</taxon>
    </lineage>
</organism>
<sequence>MVLCGCPVFWSTRESLVGMGKGSNYCEVLQVRIFPSYLEHSSKRSLLFRYHYFSLPRMPRLLSLPTELSQIIYRIYFTEPLNRYLFHGKHCVSNAASTACQLDLLYTSRQIHLETRLLPLKLNIVEFCSETTWSEVRERLSHIAPHLRSDVRVLVNFNVWSGTAWLLKYQTGDESEASPFTALFSLFNRSLRPDLHSLSFRLCIDRPVKTPDIPRRRSKR</sequence>
<evidence type="ECO:0000313" key="1">
    <source>
        <dbReference type="EMBL" id="PVH93569.1"/>
    </source>
</evidence>
<dbReference type="Proteomes" id="UP000244855">
    <property type="component" value="Unassembled WGS sequence"/>
</dbReference>
<proteinExistence type="predicted"/>
<reference evidence="1 2" key="1">
    <citation type="journal article" date="2018" name="Sci. Rep.">
        <title>Comparative genomics provides insights into the lifestyle and reveals functional heterogeneity of dark septate endophytic fungi.</title>
        <authorList>
            <person name="Knapp D.G."/>
            <person name="Nemeth J.B."/>
            <person name="Barry K."/>
            <person name="Hainaut M."/>
            <person name="Henrissat B."/>
            <person name="Johnson J."/>
            <person name="Kuo A."/>
            <person name="Lim J.H.P."/>
            <person name="Lipzen A."/>
            <person name="Nolan M."/>
            <person name="Ohm R.A."/>
            <person name="Tamas L."/>
            <person name="Grigoriev I.V."/>
            <person name="Spatafora J.W."/>
            <person name="Nagy L.G."/>
            <person name="Kovacs G.M."/>
        </authorList>
    </citation>
    <scope>NUCLEOTIDE SEQUENCE [LARGE SCALE GENOMIC DNA]</scope>
    <source>
        <strain evidence="1 2">DSE2036</strain>
    </source>
</reference>
<gene>
    <name evidence="1" type="ORF">DM02DRAFT_221137</name>
</gene>
<name>A0A2V1D8S6_9PLEO</name>
<dbReference type="AlphaFoldDB" id="A0A2V1D8S6"/>
<dbReference type="EMBL" id="KZ805580">
    <property type="protein sequence ID" value="PVH93569.1"/>
    <property type="molecule type" value="Genomic_DNA"/>
</dbReference>